<dbReference type="InterPro" id="IPR035917">
    <property type="entry name" value="YjbQ-like_sf"/>
</dbReference>
<dbReference type="Gene3D" id="2.60.120.460">
    <property type="entry name" value="YjbQ-like"/>
    <property type="match status" value="1"/>
</dbReference>
<evidence type="ECO:0008006" key="3">
    <source>
        <dbReference type="Google" id="ProtNLM"/>
    </source>
</evidence>
<accession>A0A7C4D226</accession>
<organism evidence="2">
    <name type="scientific">Thermofilum pendens</name>
    <dbReference type="NCBI Taxonomy" id="2269"/>
    <lineage>
        <taxon>Archaea</taxon>
        <taxon>Thermoproteota</taxon>
        <taxon>Thermoprotei</taxon>
        <taxon>Thermofilales</taxon>
        <taxon>Thermofilaceae</taxon>
        <taxon>Thermofilum</taxon>
    </lineage>
</organism>
<sequence>MGAQKAVGEGGASSAAREATRARVQEAGEKGRAEEGRLPGLRPRGHRGAVTCASRRASPGQHRVARSARSIGSCSRNSLKHAGLDLSVRDEIRVASRGRGVYDITAYAERLVKSSGARKGLLILYSVDPLCRLVTIEYDADLIGDLMSLIDGLKAKNPYVVASIFHPSLAIPFEEGLLLGPFQQVCLLDLNESAGERRVVAEVIS</sequence>
<evidence type="ECO:0000313" key="2">
    <source>
        <dbReference type="EMBL" id="HGM46681.1"/>
    </source>
</evidence>
<reference evidence="2" key="1">
    <citation type="journal article" date="2020" name="mSystems">
        <title>Genome- and Community-Level Interaction Insights into Carbon Utilization and Element Cycling Functions of Hydrothermarchaeota in Hydrothermal Sediment.</title>
        <authorList>
            <person name="Zhou Z."/>
            <person name="Liu Y."/>
            <person name="Xu W."/>
            <person name="Pan J."/>
            <person name="Luo Z.H."/>
            <person name="Li M."/>
        </authorList>
    </citation>
    <scope>NUCLEOTIDE SEQUENCE</scope>
    <source>
        <strain evidence="2">SpSt-649</strain>
    </source>
</reference>
<proteinExistence type="predicted"/>
<feature type="region of interest" description="Disordered" evidence="1">
    <location>
        <begin position="1"/>
        <end position="69"/>
    </location>
</feature>
<dbReference type="SUPFAM" id="SSF111038">
    <property type="entry name" value="YjbQ-like"/>
    <property type="match status" value="1"/>
</dbReference>
<dbReference type="InterPro" id="IPR001602">
    <property type="entry name" value="UPF0047_YjbQ-like"/>
</dbReference>
<feature type="compositionally biased region" description="Basic and acidic residues" evidence="1">
    <location>
        <begin position="18"/>
        <end position="37"/>
    </location>
</feature>
<protein>
    <recommendedName>
        <fullName evidence="3">YjbQ family protein</fullName>
    </recommendedName>
</protein>
<dbReference type="EMBL" id="DTBQ01000080">
    <property type="protein sequence ID" value="HGM46681.1"/>
    <property type="molecule type" value="Genomic_DNA"/>
</dbReference>
<evidence type="ECO:0000256" key="1">
    <source>
        <dbReference type="SAM" id="MobiDB-lite"/>
    </source>
</evidence>
<dbReference type="Pfam" id="PF01894">
    <property type="entry name" value="YjbQ"/>
    <property type="match status" value="1"/>
</dbReference>
<name>A0A7C4D226_THEPE</name>
<comment type="caution">
    <text evidence="2">The sequence shown here is derived from an EMBL/GenBank/DDBJ whole genome shotgun (WGS) entry which is preliminary data.</text>
</comment>
<gene>
    <name evidence="2" type="ORF">ENU21_02850</name>
</gene>
<dbReference type="AlphaFoldDB" id="A0A7C4D226"/>